<proteinExistence type="predicted"/>
<dbReference type="EMBL" id="JACHJJ010000055">
    <property type="protein sequence ID" value="MBB5968149.1"/>
    <property type="molecule type" value="Genomic_DNA"/>
</dbReference>
<evidence type="ECO:0000313" key="3">
    <source>
        <dbReference type="EMBL" id="MBB5968149.1"/>
    </source>
</evidence>
<gene>
    <name evidence="3" type="ORF">FHS22_007470</name>
</gene>
<accession>A0A841DF91</accession>
<sequence length="301" mass="32259">MVWITDLGPSAVQVHHRLRGGALCDRRPCITGSPEPLVPQVEETPATAREPTWFGSGGQALGLIPGTSLTPDQHDLASALMSGHHPRTGRLRPAAARRSRGLELTVTQPASLSALYALAEQDQAAAIEALVAQAVGEAAAQLEQWITPASRHAGLLGWILWHRTAPAAGSGVPRPCLHAHLVIATLMRDGGGRWTDMSRHRRRALHEHAGVMELYARARVRQLLSAQQQVRWERDALTGVWEVAGIAPALRTLFAHPSSPRTQRGPDSTARPSRRGAKVPLAALAQRAKPVAAGIGDGHSR</sequence>
<evidence type="ECO:0000259" key="2">
    <source>
        <dbReference type="Pfam" id="PF08751"/>
    </source>
</evidence>
<name>A0A841DF91_PLAVE</name>
<feature type="region of interest" description="Disordered" evidence="1">
    <location>
        <begin position="254"/>
        <end position="283"/>
    </location>
</feature>
<feature type="domain" description="TrwC relaxase" evidence="2">
    <location>
        <begin position="50"/>
        <end position="263"/>
    </location>
</feature>
<keyword evidence="4" id="KW-1185">Reference proteome</keyword>
<reference evidence="3 4" key="1">
    <citation type="submission" date="2020-08" db="EMBL/GenBank/DDBJ databases">
        <title>Genomic Encyclopedia of Type Strains, Phase III (KMG-III): the genomes of soil and plant-associated and newly described type strains.</title>
        <authorList>
            <person name="Whitman W."/>
        </authorList>
    </citation>
    <scope>NUCLEOTIDE SEQUENCE [LARGE SCALE GENOMIC DNA]</scope>
    <source>
        <strain evidence="3 4">CECT 3303</strain>
    </source>
</reference>
<dbReference type="AlphaFoldDB" id="A0A841DF91"/>
<dbReference type="InterPro" id="IPR014862">
    <property type="entry name" value="TrwC"/>
</dbReference>
<protein>
    <recommendedName>
        <fullName evidence="2">TrwC relaxase domain-containing protein</fullName>
    </recommendedName>
</protein>
<dbReference type="SUPFAM" id="SSF55464">
    <property type="entry name" value="Origin of replication-binding domain, RBD-like"/>
    <property type="match status" value="1"/>
</dbReference>
<comment type="caution">
    <text evidence="3">The sequence shown here is derived from an EMBL/GenBank/DDBJ whole genome shotgun (WGS) entry which is preliminary data.</text>
</comment>
<organism evidence="3 4">
    <name type="scientific">Planomonospora venezuelensis</name>
    <dbReference type="NCBI Taxonomy" id="1999"/>
    <lineage>
        <taxon>Bacteria</taxon>
        <taxon>Bacillati</taxon>
        <taxon>Actinomycetota</taxon>
        <taxon>Actinomycetes</taxon>
        <taxon>Streptosporangiales</taxon>
        <taxon>Streptosporangiaceae</taxon>
        <taxon>Planomonospora</taxon>
    </lineage>
</organism>
<dbReference type="Pfam" id="PF08751">
    <property type="entry name" value="TrwC"/>
    <property type="match status" value="1"/>
</dbReference>
<evidence type="ECO:0000313" key="4">
    <source>
        <dbReference type="Proteomes" id="UP000562352"/>
    </source>
</evidence>
<dbReference type="RefSeq" id="WP_184948829.1">
    <property type="nucleotide sequence ID" value="NZ_BAAAWZ010000004.1"/>
</dbReference>
<evidence type="ECO:0000256" key="1">
    <source>
        <dbReference type="SAM" id="MobiDB-lite"/>
    </source>
</evidence>
<dbReference type="Proteomes" id="UP000562352">
    <property type="component" value="Unassembled WGS sequence"/>
</dbReference>